<reference evidence="1" key="1">
    <citation type="submission" date="2023-10" db="EMBL/GenBank/DDBJ databases">
        <authorList>
            <person name="Chen Y."/>
            <person name="Shah S."/>
            <person name="Dougan E. K."/>
            <person name="Thang M."/>
            <person name="Chan C."/>
        </authorList>
    </citation>
    <scope>NUCLEOTIDE SEQUENCE [LARGE SCALE GENOMIC DNA]</scope>
</reference>
<dbReference type="Gene3D" id="1.20.80.30">
    <property type="match status" value="1"/>
</dbReference>
<dbReference type="Proteomes" id="UP001189429">
    <property type="component" value="Unassembled WGS sequence"/>
</dbReference>
<proteinExistence type="predicted"/>
<dbReference type="PANTHER" id="PTHR22931">
    <property type="entry name" value="PHOSPHOENOLPYRUVATE DIKINASE-RELATED"/>
    <property type="match status" value="1"/>
</dbReference>
<dbReference type="PANTHER" id="PTHR22931:SF9">
    <property type="entry name" value="PYRUVATE, PHOSPHATE DIKINASE 1, CHLOROPLASTIC"/>
    <property type="match status" value="1"/>
</dbReference>
<gene>
    <name evidence="1" type="ORF">PCOR1329_LOCUS60442</name>
</gene>
<dbReference type="EMBL" id="CAUYUJ010017571">
    <property type="protein sequence ID" value="CAK0875889.1"/>
    <property type="molecule type" value="Genomic_DNA"/>
</dbReference>
<evidence type="ECO:0000313" key="1">
    <source>
        <dbReference type="EMBL" id="CAK0875889.1"/>
    </source>
</evidence>
<name>A0ABN9VS36_9DINO</name>
<dbReference type="SUPFAM" id="SSF56059">
    <property type="entry name" value="Glutathione synthetase ATP-binding domain-like"/>
    <property type="match status" value="1"/>
</dbReference>
<organism evidence="1 2">
    <name type="scientific">Prorocentrum cordatum</name>
    <dbReference type="NCBI Taxonomy" id="2364126"/>
    <lineage>
        <taxon>Eukaryota</taxon>
        <taxon>Sar</taxon>
        <taxon>Alveolata</taxon>
        <taxon>Dinophyceae</taxon>
        <taxon>Prorocentrales</taxon>
        <taxon>Prorocentraceae</taxon>
        <taxon>Prorocentrum</taxon>
    </lineage>
</organism>
<evidence type="ECO:0000313" key="2">
    <source>
        <dbReference type="Proteomes" id="UP001189429"/>
    </source>
</evidence>
<comment type="caution">
    <text evidence="1">The sequence shown here is derived from an EMBL/GenBank/DDBJ whole genome shotgun (WGS) entry which is preliminary data.</text>
</comment>
<dbReference type="InterPro" id="IPR010121">
    <property type="entry name" value="Pyruvate_phosphate_dikinase"/>
</dbReference>
<protein>
    <submittedName>
        <fullName evidence="1">Uncharacterized protein</fullName>
    </submittedName>
</protein>
<accession>A0ABN9VS36</accession>
<keyword evidence="2" id="KW-1185">Reference proteome</keyword>
<sequence>MSVSASGEMPGCVVYLGLNDSIVEAQAALEGAHFAWDSYRELILSYSSVVRGLDMGPFEGRLRELLDRLDAKCQLGRRHSTCDVPSADLKLLVASYKGLYAQQTGQDFPQDPSALLLDALRALCGTGPGQAGVVQAMAFGNYDATSGTGWALLRARRASGEGLRGGWRPRVGSYAVAAGPDGGPLGAAVEGELSRRAEGDRGPLPAQVELWPPPLGDALPGAFRELTAAGHALEERFGSLLELGGALRLDFAVQQGKLWAVSCRAAGAGGPAAPGCGGPPFAPRCRPGGSGCGRPASAGTAQLAQLPLLASSASVPALCPARDATARRPTSLKGDSALRLPALLPAAARAQPSLLESQRGVDRGRRKVCFTDKVSYCPELPE</sequence>